<dbReference type="PANTHER" id="PTHR37610:SF97">
    <property type="entry name" value="RETROTRANSPOSON GAG DOMAIN-CONTAINING PROTEIN"/>
    <property type="match status" value="1"/>
</dbReference>
<keyword evidence="1" id="KW-0812">Transmembrane</keyword>
<evidence type="ECO:0000313" key="3">
    <source>
        <dbReference type="Proteomes" id="UP001370490"/>
    </source>
</evidence>
<organism evidence="2 3">
    <name type="scientific">Dillenia turbinata</name>
    <dbReference type="NCBI Taxonomy" id="194707"/>
    <lineage>
        <taxon>Eukaryota</taxon>
        <taxon>Viridiplantae</taxon>
        <taxon>Streptophyta</taxon>
        <taxon>Embryophyta</taxon>
        <taxon>Tracheophyta</taxon>
        <taxon>Spermatophyta</taxon>
        <taxon>Magnoliopsida</taxon>
        <taxon>eudicotyledons</taxon>
        <taxon>Gunneridae</taxon>
        <taxon>Pentapetalae</taxon>
        <taxon>Dilleniales</taxon>
        <taxon>Dilleniaceae</taxon>
        <taxon>Dillenia</taxon>
    </lineage>
</organism>
<reference evidence="2 3" key="1">
    <citation type="submission" date="2023-12" db="EMBL/GenBank/DDBJ databases">
        <title>A high-quality genome assembly for Dillenia turbinata (Dilleniales).</title>
        <authorList>
            <person name="Chanderbali A."/>
        </authorList>
    </citation>
    <scope>NUCLEOTIDE SEQUENCE [LARGE SCALE GENOMIC DNA]</scope>
    <source>
        <strain evidence="2">LSX21</strain>
        <tissue evidence="2">Leaf</tissue>
    </source>
</reference>
<evidence type="ECO:0000256" key="1">
    <source>
        <dbReference type="SAM" id="Phobius"/>
    </source>
</evidence>
<proteinExistence type="predicted"/>
<comment type="caution">
    <text evidence="2">The sequence shown here is derived from an EMBL/GenBank/DDBJ whole genome shotgun (WGS) entry which is preliminary data.</text>
</comment>
<dbReference type="PANTHER" id="PTHR37610">
    <property type="entry name" value="CCHC-TYPE DOMAIN-CONTAINING PROTEIN"/>
    <property type="match status" value="1"/>
</dbReference>
<dbReference type="AlphaFoldDB" id="A0AAN8UM34"/>
<dbReference type="EMBL" id="JBAMMX010000022">
    <property type="protein sequence ID" value="KAK6918100.1"/>
    <property type="molecule type" value="Genomic_DNA"/>
</dbReference>
<sequence>MHDFWSDHGKNWLPCNDIFSSGGGIITNGIAMSSTKSSIYGQNNGSVQGRPSDSTNRNSIHELKHKKRKSFIFVKKLAWPELQLLKEKYALEEKLSDLRMSSFLFFSTSTPPSFSFVILLIIYVRAFHIHGPFRLSDMKRGLPSFFFVLFEDHNYDMYEEWENQETIMHHPRIAVAGLTWILSTVLFIKICFDGGLPEESTWIKCNSTVLSWIFNSLYSSLQESVAFFTTAQEMWKDLEERFSQGNAHRIHQLINTLQQRMTVSVYYTKLKGIWDELNIYSQNPACISGSIKALVAEREKEKVHQFLMSLNEKYNTVHSQILNLDPLPSLSHAYALVTQKERQQSITSSRLPFVESTAFMTTNTSKISGNRKFTDGSDRTAILEDNHPLFSLKLKPNQTKP</sequence>
<name>A0AAN8UM34_9MAGN</name>
<evidence type="ECO:0000313" key="2">
    <source>
        <dbReference type="EMBL" id="KAK6918100.1"/>
    </source>
</evidence>
<keyword evidence="1" id="KW-1133">Transmembrane helix</keyword>
<keyword evidence="1" id="KW-0472">Membrane</keyword>
<dbReference type="Proteomes" id="UP001370490">
    <property type="component" value="Unassembled WGS sequence"/>
</dbReference>
<accession>A0AAN8UM34</accession>
<feature type="transmembrane region" description="Helical" evidence="1">
    <location>
        <begin position="103"/>
        <end position="124"/>
    </location>
</feature>
<keyword evidence="3" id="KW-1185">Reference proteome</keyword>
<protein>
    <submittedName>
        <fullName evidence="2">Retrotransposon gag domain</fullName>
    </submittedName>
</protein>
<gene>
    <name evidence="2" type="ORF">RJ641_016522</name>
</gene>